<keyword evidence="2" id="KW-1185">Reference proteome</keyword>
<name>A0AA35SC16_GEOBA</name>
<protein>
    <submittedName>
        <fullName evidence="1">Uncharacterized protein</fullName>
    </submittedName>
</protein>
<accession>A0AA35SC16</accession>
<dbReference type="AlphaFoldDB" id="A0AA35SC16"/>
<proteinExistence type="predicted"/>
<organism evidence="1 2">
    <name type="scientific">Geodia barretti</name>
    <name type="common">Barrett's horny sponge</name>
    <dbReference type="NCBI Taxonomy" id="519541"/>
    <lineage>
        <taxon>Eukaryota</taxon>
        <taxon>Metazoa</taxon>
        <taxon>Porifera</taxon>
        <taxon>Demospongiae</taxon>
        <taxon>Heteroscleromorpha</taxon>
        <taxon>Tetractinellida</taxon>
        <taxon>Astrophorina</taxon>
        <taxon>Geodiidae</taxon>
        <taxon>Geodia</taxon>
    </lineage>
</organism>
<feature type="non-terminal residue" evidence="1">
    <location>
        <position position="181"/>
    </location>
</feature>
<reference evidence="1" key="1">
    <citation type="submission" date="2023-03" db="EMBL/GenBank/DDBJ databases">
        <authorList>
            <person name="Steffen K."/>
            <person name="Cardenas P."/>
        </authorList>
    </citation>
    <scope>NUCLEOTIDE SEQUENCE</scope>
</reference>
<evidence type="ECO:0000313" key="2">
    <source>
        <dbReference type="Proteomes" id="UP001174909"/>
    </source>
</evidence>
<sequence>MEGPTREPTTIHHMPREMIVARESASRSDTSQQAASMASGRLARHMARHWYRSHSAVQKSIQPEMRAISPPQLSSYYLSLIGTQSRKRSSIGEEVITDLEGEMFSDSEEGVITDFAHGHFHLQPYHVRGLSFRKALVKERQRLIDLPFQREVRPIASPYRHPSQHDIESSLGLVLDVAHGP</sequence>
<dbReference type="Proteomes" id="UP001174909">
    <property type="component" value="Unassembled WGS sequence"/>
</dbReference>
<gene>
    <name evidence="1" type="ORF">GBAR_LOCUS14880</name>
</gene>
<dbReference type="EMBL" id="CASHTH010002181">
    <property type="protein sequence ID" value="CAI8025806.1"/>
    <property type="molecule type" value="Genomic_DNA"/>
</dbReference>
<evidence type="ECO:0000313" key="1">
    <source>
        <dbReference type="EMBL" id="CAI8025806.1"/>
    </source>
</evidence>
<comment type="caution">
    <text evidence="1">The sequence shown here is derived from an EMBL/GenBank/DDBJ whole genome shotgun (WGS) entry which is preliminary data.</text>
</comment>